<evidence type="ECO:0000259" key="5">
    <source>
        <dbReference type="Pfam" id="PF20789"/>
    </source>
</evidence>
<accession>A0A3A2ZMM6</accession>
<organism evidence="6 7">
    <name type="scientific">Aspergillus sclerotialis</name>
    <dbReference type="NCBI Taxonomy" id="2070753"/>
    <lineage>
        <taxon>Eukaryota</taxon>
        <taxon>Fungi</taxon>
        <taxon>Dikarya</taxon>
        <taxon>Ascomycota</taxon>
        <taxon>Pezizomycotina</taxon>
        <taxon>Eurotiomycetes</taxon>
        <taxon>Eurotiomycetidae</taxon>
        <taxon>Eurotiales</taxon>
        <taxon>Aspergillaceae</taxon>
        <taxon>Aspergillus</taxon>
        <taxon>Aspergillus subgen. Polypaecilum</taxon>
    </lineage>
</organism>
<dbReference type="AlphaFoldDB" id="A0A3A2ZMM6"/>
<evidence type="ECO:0000256" key="2">
    <source>
        <dbReference type="ARBA" id="ARBA00022801"/>
    </source>
</evidence>
<feature type="domain" description="Acyl-CoA thioesterase-like N-terminal HotDog" evidence="4">
    <location>
        <begin position="2"/>
        <end position="61"/>
    </location>
</feature>
<dbReference type="InterPro" id="IPR003703">
    <property type="entry name" value="Acyl_CoA_thio"/>
</dbReference>
<keyword evidence="7" id="KW-1185">Reference proteome</keyword>
<dbReference type="Gene3D" id="2.40.160.210">
    <property type="entry name" value="Acyl-CoA thioesterase, double hotdog domain"/>
    <property type="match status" value="1"/>
</dbReference>
<evidence type="ECO:0000256" key="1">
    <source>
        <dbReference type="ARBA" id="ARBA00006538"/>
    </source>
</evidence>
<dbReference type="Pfam" id="PF13622">
    <property type="entry name" value="4HBT_3"/>
    <property type="match status" value="1"/>
</dbReference>
<gene>
    <name evidence="6" type="ORF">PHISCL_03266</name>
</gene>
<keyword evidence="2" id="KW-0378">Hydrolase</keyword>
<dbReference type="GO" id="GO:0047617">
    <property type="term" value="F:fatty acyl-CoA hydrolase activity"/>
    <property type="evidence" value="ECO:0007669"/>
    <property type="project" value="InterPro"/>
</dbReference>
<evidence type="ECO:0000256" key="3">
    <source>
        <dbReference type="SAM" id="MobiDB-lite"/>
    </source>
</evidence>
<dbReference type="STRING" id="2070753.A0A3A2ZMM6"/>
<dbReference type="EMBL" id="MVGC01000082">
    <property type="protein sequence ID" value="RJE24412.1"/>
    <property type="molecule type" value="Genomic_DNA"/>
</dbReference>
<reference evidence="7" key="1">
    <citation type="submission" date="2017-02" db="EMBL/GenBank/DDBJ databases">
        <authorList>
            <person name="Tafer H."/>
            <person name="Lopandic K."/>
        </authorList>
    </citation>
    <scope>NUCLEOTIDE SEQUENCE [LARGE SCALE GENOMIC DNA]</scope>
    <source>
        <strain evidence="7">CBS 366.77</strain>
    </source>
</reference>
<dbReference type="InterPro" id="IPR049449">
    <property type="entry name" value="TesB_ACOT8-like_N"/>
</dbReference>
<dbReference type="GO" id="GO:0005782">
    <property type="term" value="C:peroxisomal matrix"/>
    <property type="evidence" value="ECO:0007669"/>
    <property type="project" value="UniProtKB-SubCell"/>
</dbReference>
<proteinExistence type="inferred from homology"/>
<dbReference type="InterPro" id="IPR042171">
    <property type="entry name" value="Acyl-CoA_hotdog"/>
</dbReference>
<dbReference type="InterPro" id="IPR049450">
    <property type="entry name" value="ACOT8-like_C"/>
</dbReference>
<dbReference type="PANTHER" id="PTHR11066:SF34">
    <property type="entry name" value="ACYL-COENZYME A THIOESTERASE 8"/>
    <property type="match status" value="1"/>
</dbReference>
<evidence type="ECO:0000259" key="4">
    <source>
        <dbReference type="Pfam" id="PF13622"/>
    </source>
</evidence>
<dbReference type="InterPro" id="IPR029069">
    <property type="entry name" value="HotDog_dom_sf"/>
</dbReference>
<dbReference type="PANTHER" id="PTHR11066">
    <property type="entry name" value="ACYL-COA THIOESTERASE"/>
    <property type="match status" value="1"/>
</dbReference>
<sequence length="300" mass="33468">MRTVPNDFAVHSMHCYFVLAGDSELPILYHVERVRDGRSFITRTVQARQRGRPIFTTTISFSRANSGGKKKLEHASPMPNVPLVDDAPGSRFSQAAGGGPFESRKAGIGNRHSLNPTDKRLRRFFRARGHISDAGGHQAHLSALAYITDSYLIGSVSRVHDIPRFTSRAELEKALNALKNPSDLDDEDISRALKELKEGEAEDLRRRLEGALSKADSGKIDPEQKQVGMMVSLDHSIYFHNPWNFRADEWILTEIESPWAGEGRGLAIQKIWSQDGTLIATCTQEGVVRLKQDEAPRSKI</sequence>
<dbReference type="Proteomes" id="UP000266188">
    <property type="component" value="Unassembled WGS sequence"/>
</dbReference>
<dbReference type="SUPFAM" id="SSF54637">
    <property type="entry name" value="Thioesterase/thiol ester dehydrase-isomerase"/>
    <property type="match status" value="2"/>
</dbReference>
<dbReference type="CDD" id="cd03444">
    <property type="entry name" value="Thioesterase_II_repeat1"/>
    <property type="match status" value="1"/>
</dbReference>
<feature type="domain" description="Acyl-CoA thioesterase-like C-terminal" evidence="5">
    <location>
        <begin position="90"/>
        <end position="288"/>
    </location>
</feature>
<name>A0A3A2ZMM6_9EURO</name>
<dbReference type="GO" id="GO:0009062">
    <property type="term" value="P:fatty acid catabolic process"/>
    <property type="evidence" value="ECO:0007669"/>
    <property type="project" value="TreeGrafter"/>
</dbReference>
<dbReference type="GO" id="GO:0006637">
    <property type="term" value="P:acyl-CoA metabolic process"/>
    <property type="evidence" value="ECO:0007669"/>
    <property type="project" value="InterPro"/>
</dbReference>
<evidence type="ECO:0000313" key="6">
    <source>
        <dbReference type="EMBL" id="RJE24412.1"/>
    </source>
</evidence>
<comment type="caution">
    <text evidence="6">The sequence shown here is derived from an EMBL/GenBank/DDBJ whole genome shotgun (WGS) entry which is preliminary data.</text>
</comment>
<comment type="similarity">
    <text evidence="1">Belongs to the C/M/P thioester hydrolase family.</text>
</comment>
<dbReference type="Pfam" id="PF20789">
    <property type="entry name" value="4HBT_3C"/>
    <property type="match status" value="1"/>
</dbReference>
<protein>
    <submittedName>
        <fullName evidence="6">Histidine acid phosphatase</fullName>
    </submittedName>
</protein>
<dbReference type="OrthoDB" id="68328at2759"/>
<feature type="region of interest" description="Disordered" evidence="3">
    <location>
        <begin position="93"/>
        <end position="113"/>
    </location>
</feature>
<evidence type="ECO:0000313" key="7">
    <source>
        <dbReference type="Proteomes" id="UP000266188"/>
    </source>
</evidence>
<dbReference type="CDD" id="cd03445">
    <property type="entry name" value="Thioesterase_II_repeat2"/>
    <property type="match status" value="1"/>
</dbReference>